<feature type="compositionally biased region" description="Polar residues" evidence="1">
    <location>
        <begin position="1"/>
        <end position="12"/>
    </location>
</feature>
<feature type="region of interest" description="Disordered" evidence="1">
    <location>
        <begin position="1"/>
        <end position="24"/>
    </location>
</feature>
<dbReference type="EMBL" id="CP061799">
    <property type="protein sequence ID" value="QTA80656.1"/>
    <property type="molecule type" value="Genomic_DNA"/>
</dbReference>
<sequence>MSVRTGEQTVRGTQLWKHRTGAGARNDDMDNTCELLINVVSASKPKMLTGLNQKGKGGLVRAFEFRSAQSTIPPAERQILSHRVKSVEHGKPDCLRKCGNRPARAGHRQAGMGGWKKRRPCCNGADKGSKFALTRKSADFQQVANYEKDYKRYNHSCTADDGKDH</sequence>
<protein>
    <submittedName>
        <fullName evidence="2">Uncharacterized protein</fullName>
    </submittedName>
</protein>
<gene>
    <name evidence="2" type="ORF">dnl_29670</name>
</gene>
<evidence type="ECO:0000313" key="3">
    <source>
        <dbReference type="Proteomes" id="UP000663720"/>
    </source>
</evidence>
<dbReference type="Proteomes" id="UP000663720">
    <property type="component" value="Chromosome"/>
</dbReference>
<dbReference type="KEGG" id="dli:dnl_29670"/>
<name>A0A975B844_9BACT</name>
<organism evidence="2 3">
    <name type="scientific">Desulfonema limicola</name>
    <dbReference type="NCBI Taxonomy" id="45656"/>
    <lineage>
        <taxon>Bacteria</taxon>
        <taxon>Pseudomonadati</taxon>
        <taxon>Thermodesulfobacteriota</taxon>
        <taxon>Desulfobacteria</taxon>
        <taxon>Desulfobacterales</taxon>
        <taxon>Desulfococcaceae</taxon>
        <taxon>Desulfonema</taxon>
    </lineage>
</organism>
<evidence type="ECO:0000313" key="2">
    <source>
        <dbReference type="EMBL" id="QTA80656.1"/>
    </source>
</evidence>
<evidence type="ECO:0000256" key="1">
    <source>
        <dbReference type="SAM" id="MobiDB-lite"/>
    </source>
</evidence>
<keyword evidence="3" id="KW-1185">Reference proteome</keyword>
<proteinExistence type="predicted"/>
<dbReference type="AlphaFoldDB" id="A0A975B844"/>
<reference evidence="2" key="1">
    <citation type="journal article" date="2021" name="Microb. Physiol.">
        <title>Proteogenomic Insights into the Physiology of Marine, Sulfate-Reducing, Filamentous Desulfonema limicola and Desulfonema magnum.</title>
        <authorList>
            <person name="Schnaars V."/>
            <person name="Wohlbrand L."/>
            <person name="Scheve S."/>
            <person name="Hinrichs C."/>
            <person name="Reinhardt R."/>
            <person name="Rabus R."/>
        </authorList>
    </citation>
    <scope>NUCLEOTIDE SEQUENCE</scope>
    <source>
        <strain evidence="2">5ac10</strain>
    </source>
</reference>
<accession>A0A975B844</accession>